<evidence type="ECO:0000313" key="2">
    <source>
        <dbReference type="EMBL" id="MBD3665613.1"/>
    </source>
</evidence>
<dbReference type="PRINTS" id="PR00111">
    <property type="entry name" value="ABHYDROLASE"/>
</dbReference>
<feature type="domain" description="AB hydrolase-1" evidence="1">
    <location>
        <begin position="56"/>
        <end position="169"/>
    </location>
</feature>
<dbReference type="Proteomes" id="UP000635142">
    <property type="component" value="Unassembled WGS sequence"/>
</dbReference>
<organism evidence="2 3">
    <name type="scientific">Sulfitobacter aestuariivivens</name>
    <dbReference type="NCBI Taxonomy" id="2766981"/>
    <lineage>
        <taxon>Bacteria</taxon>
        <taxon>Pseudomonadati</taxon>
        <taxon>Pseudomonadota</taxon>
        <taxon>Alphaproteobacteria</taxon>
        <taxon>Rhodobacterales</taxon>
        <taxon>Roseobacteraceae</taxon>
        <taxon>Sulfitobacter</taxon>
    </lineage>
</organism>
<dbReference type="PANTHER" id="PTHR43798">
    <property type="entry name" value="MONOACYLGLYCEROL LIPASE"/>
    <property type="match status" value="1"/>
</dbReference>
<dbReference type="PANTHER" id="PTHR43798:SF33">
    <property type="entry name" value="HYDROLASE, PUTATIVE (AFU_ORTHOLOGUE AFUA_2G14860)-RELATED"/>
    <property type="match status" value="1"/>
</dbReference>
<proteinExistence type="predicted"/>
<accession>A0A927D5Q5</accession>
<dbReference type="InterPro" id="IPR029058">
    <property type="entry name" value="AB_hydrolase_fold"/>
</dbReference>
<dbReference type="RefSeq" id="WP_191076579.1">
    <property type="nucleotide sequence ID" value="NZ_JACTAG010000002.1"/>
</dbReference>
<dbReference type="Pfam" id="PF00561">
    <property type="entry name" value="Abhydrolase_1"/>
    <property type="match status" value="1"/>
</dbReference>
<sequence>MMWLVLIVGVVIAVPIIIELNRRPMDDVTRGKGPGQFADLPQGTTHYCWHGPASGPTIICVHGLTTPSFVWGGMVRGLTAMGFRVLTYDLYGRGYSARVGGDQDAAFFVRQLADLMTHENIRGRVTLIGFSMGGAIAASYAATFPDRMRHLILLASAGMVHAMGPEVRFMRDVPAIGDWLTLAYYPRVARHVIRAERATPGSVLNIGEMQEAELDFKGYLPAVLSSLRGILARPMKDTHHTIRDAKVPVLAIWGGEDTTIPLSAIGLLTEWNRDATQEVIDGAGHGLPYTHTDEVLRVLEGWLAQQPDTA</sequence>
<reference evidence="2" key="1">
    <citation type="submission" date="2020-08" db="EMBL/GenBank/DDBJ databases">
        <title>Sulfitobacter aestuariivivens sp. nov., isolated from a tidal flat.</title>
        <authorList>
            <person name="Park S."/>
            <person name="Yoon J.-H."/>
        </authorList>
    </citation>
    <scope>NUCLEOTIDE SEQUENCE</scope>
    <source>
        <strain evidence="2">TSTF-M16</strain>
    </source>
</reference>
<dbReference type="InterPro" id="IPR050266">
    <property type="entry name" value="AB_hydrolase_sf"/>
</dbReference>
<keyword evidence="2" id="KW-0378">Hydrolase</keyword>
<comment type="caution">
    <text evidence="2">The sequence shown here is derived from an EMBL/GenBank/DDBJ whole genome shotgun (WGS) entry which is preliminary data.</text>
</comment>
<name>A0A927D5Q5_9RHOB</name>
<evidence type="ECO:0000259" key="1">
    <source>
        <dbReference type="Pfam" id="PF00561"/>
    </source>
</evidence>
<gene>
    <name evidence="2" type="ORF">H9Q16_16890</name>
</gene>
<dbReference type="SUPFAM" id="SSF53474">
    <property type="entry name" value="alpha/beta-Hydrolases"/>
    <property type="match status" value="1"/>
</dbReference>
<dbReference type="GO" id="GO:0016020">
    <property type="term" value="C:membrane"/>
    <property type="evidence" value="ECO:0007669"/>
    <property type="project" value="TreeGrafter"/>
</dbReference>
<dbReference type="InterPro" id="IPR000073">
    <property type="entry name" value="AB_hydrolase_1"/>
</dbReference>
<dbReference type="Gene3D" id="3.40.50.1820">
    <property type="entry name" value="alpha/beta hydrolase"/>
    <property type="match status" value="1"/>
</dbReference>
<dbReference type="EMBL" id="JACTAG010000002">
    <property type="protein sequence ID" value="MBD3665613.1"/>
    <property type="molecule type" value="Genomic_DNA"/>
</dbReference>
<evidence type="ECO:0000313" key="3">
    <source>
        <dbReference type="Proteomes" id="UP000635142"/>
    </source>
</evidence>
<keyword evidence="3" id="KW-1185">Reference proteome</keyword>
<dbReference type="AlphaFoldDB" id="A0A927D5Q5"/>
<protein>
    <submittedName>
        <fullName evidence="2">Alpha/beta hydrolase</fullName>
    </submittedName>
</protein>
<dbReference type="GO" id="GO:0016787">
    <property type="term" value="F:hydrolase activity"/>
    <property type="evidence" value="ECO:0007669"/>
    <property type="project" value="UniProtKB-KW"/>
</dbReference>